<proteinExistence type="predicted"/>
<name>A0A1D1ZP83_AUXPR</name>
<gene>
    <name evidence="2" type="ORF">g.26955</name>
</gene>
<sequence length="597" mass="63217">MAPASICHSFGAQKHDDTGHEPAQAGLPTCPGLHPHSALEPPINPFHPPTQNPSRASAHRPQIRSTSASCRAGGPGHPSAPERPHALGAHLHLRGGRHPGCRGGPALAHPRHDQERCVPSAGCTEGARDPARPELHASRDCLAGSMPPVPVSPGTHTPPSSPTPTPPPRRRHRAPGARGEQPAHALLGPEPRDHLRHLGWPGGRAVHGACGVGGGGHAGCALRAHRQARRRGLHHLPPAPDGGPLGRRHRRAAGRRGARPGRRPAGHRQPRPRGPGRLRLRGTVVPGPFPRPRSPPATGRAGGRCGGVGSRRAAAGAGSWRRRHAARRGPGGPGPGPPARRLRLCGAPLGAPRRRRAAGQRCGGGPRRGGRAGGGAARAAGRRGRVEGRRARAAPGRHAELERGRAGRRQRHHRQLRRGRQPGGDRAVRAGRAQQRTRRCPPAPRQGPELRAPVCAPHEPHREALRPAPGGLRCRPPRGGRGGCGGRRRRGRHRVQQPQRHQQSEGLQRGLLSALCMAGRLRGHMEILGFARLGEGSHFPQQALPRFFVSFPPTCTIFLAMTTPGEGRLPFLPPPGAACTIGATPSSQRTDQTHAHC</sequence>
<feature type="compositionally biased region" description="Basic residues" evidence="1">
    <location>
        <begin position="246"/>
        <end position="280"/>
    </location>
</feature>
<dbReference type="EMBL" id="GDKF01010097">
    <property type="protein sequence ID" value="JAT68525.1"/>
    <property type="molecule type" value="Transcribed_RNA"/>
</dbReference>
<feature type="compositionally biased region" description="Basic and acidic residues" evidence="1">
    <location>
        <begin position="126"/>
        <end position="139"/>
    </location>
</feature>
<feature type="compositionally biased region" description="Pro residues" evidence="1">
    <location>
        <begin position="42"/>
        <end position="51"/>
    </location>
</feature>
<feature type="compositionally biased region" description="Basic residues" evidence="1">
    <location>
        <begin position="91"/>
        <end position="100"/>
    </location>
</feature>
<accession>A0A1D1ZP83</accession>
<feature type="compositionally biased region" description="Gly residues" evidence="1">
    <location>
        <begin position="300"/>
        <end position="309"/>
    </location>
</feature>
<reference evidence="2" key="1">
    <citation type="submission" date="2015-08" db="EMBL/GenBank/DDBJ databases">
        <authorList>
            <person name="Babu N.S."/>
            <person name="Beckwith C.J."/>
            <person name="Beseler K.G."/>
            <person name="Brison A."/>
            <person name="Carone J.V."/>
            <person name="Caskin T.P."/>
            <person name="Diamond M."/>
            <person name="Durham M.E."/>
            <person name="Foxe J.M."/>
            <person name="Go M."/>
            <person name="Henderson B.A."/>
            <person name="Jones I.B."/>
            <person name="McGettigan J.A."/>
            <person name="Micheletti S.J."/>
            <person name="Nasrallah M.E."/>
            <person name="Ortiz D."/>
            <person name="Piller C.R."/>
            <person name="Privatt S.R."/>
            <person name="Schneider S.L."/>
            <person name="Sharp S."/>
            <person name="Smith T.C."/>
            <person name="Stanton J.D."/>
            <person name="Ullery H.E."/>
            <person name="Wilson R.J."/>
            <person name="Serrano M.G."/>
            <person name="Buck G."/>
            <person name="Lee V."/>
            <person name="Wang Y."/>
            <person name="Carvalho R."/>
            <person name="Voegtly L."/>
            <person name="Shi R."/>
            <person name="Duckworth R."/>
            <person name="Johnson A."/>
            <person name="Loviza R."/>
            <person name="Walstead R."/>
            <person name="Shah Z."/>
            <person name="Kiflezghi M."/>
            <person name="Wade K."/>
            <person name="Ball S.L."/>
            <person name="Bradley K.W."/>
            <person name="Asai D.J."/>
            <person name="Bowman C.A."/>
            <person name="Russell D.A."/>
            <person name="Pope W.H."/>
            <person name="Jacobs-Sera D."/>
            <person name="Hendrix R.W."/>
            <person name="Hatfull G.F."/>
        </authorList>
    </citation>
    <scope>NUCLEOTIDE SEQUENCE</scope>
</reference>
<feature type="compositionally biased region" description="Basic residues" evidence="1">
    <location>
        <begin position="486"/>
        <end position="495"/>
    </location>
</feature>
<protein>
    <submittedName>
        <fullName evidence="2">Uncharacterized protein</fullName>
    </submittedName>
</protein>
<feature type="region of interest" description="Disordered" evidence="1">
    <location>
        <begin position="1"/>
        <end position="196"/>
    </location>
</feature>
<feature type="compositionally biased region" description="Gly residues" evidence="1">
    <location>
        <begin position="361"/>
        <end position="376"/>
    </location>
</feature>
<evidence type="ECO:0000313" key="2">
    <source>
        <dbReference type="EMBL" id="JAT68525.1"/>
    </source>
</evidence>
<feature type="compositionally biased region" description="Low complexity" evidence="1">
    <location>
        <begin position="310"/>
        <end position="319"/>
    </location>
</feature>
<dbReference type="AlphaFoldDB" id="A0A1D1ZP83"/>
<evidence type="ECO:0000256" key="1">
    <source>
        <dbReference type="SAM" id="MobiDB-lite"/>
    </source>
</evidence>
<feature type="compositionally biased region" description="Basic residues" evidence="1">
    <location>
        <begin position="406"/>
        <end position="420"/>
    </location>
</feature>
<organism evidence="2">
    <name type="scientific">Auxenochlorella protothecoides</name>
    <name type="common">Green microalga</name>
    <name type="synonym">Chlorella protothecoides</name>
    <dbReference type="NCBI Taxonomy" id="3075"/>
    <lineage>
        <taxon>Eukaryota</taxon>
        <taxon>Viridiplantae</taxon>
        <taxon>Chlorophyta</taxon>
        <taxon>core chlorophytes</taxon>
        <taxon>Trebouxiophyceae</taxon>
        <taxon>Chlorellales</taxon>
        <taxon>Chlorellaceae</taxon>
        <taxon>Auxenochlorella</taxon>
    </lineage>
</organism>
<feature type="region of interest" description="Disordered" evidence="1">
    <location>
        <begin position="233"/>
        <end position="506"/>
    </location>
</feature>